<accession>A0A5C5ZK28</accession>
<dbReference type="InterPro" id="IPR036291">
    <property type="entry name" value="NAD(P)-bd_dom_sf"/>
</dbReference>
<dbReference type="PANTHER" id="PTHR43775:SF37">
    <property type="entry name" value="SI:DKEY-61P9.11"/>
    <property type="match status" value="1"/>
</dbReference>
<dbReference type="GO" id="GO:0005886">
    <property type="term" value="C:plasma membrane"/>
    <property type="evidence" value="ECO:0007669"/>
    <property type="project" value="TreeGrafter"/>
</dbReference>
<keyword evidence="5" id="KW-1185">Reference proteome</keyword>
<proteinExistence type="predicted"/>
<name>A0A5C5ZK28_9BACT</name>
<dbReference type="PANTHER" id="PTHR43775">
    <property type="entry name" value="FATTY ACID SYNTHASE"/>
    <property type="match status" value="1"/>
</dbReference>
<dbReference type="AlphaFoldDB" id="A0A5C5ZK28"/>
<dbReference type="Proteomes" id="UP000315440">
    <property type="component" value="Unassembled WGS sequence"/>
</dbReference>
<dbReference type="GO" id="GO:0005737">
    <property type="term" value="C:cytoplasm"/>
    <property type="evidence" value="ECO:0007669"/>
    <property type="project" value="TreeGrafter"/>
</dbReference>
<dbReference type="CDD" id="cd08953">
    <property type="entry name" value="KR_2_SDR_x"/>
    <property type="match status" value="1"/>
</dbReference>
<organism evidence="4 5">
    <name type="scientific">Pseudobythopirellula maris</name>
    <dbReference type="NCBI Taxonomy" id="2527991"/>
    <lineage>
        <taxon>Bacteria</taxon>
        <taxon>Pseudomonadati</taxon>
        <taxon>Planctomycetota</taxon>
        <taxon>Planctomycetia</taxon>
        <taxon>Pirellulales</taxon>
        <taxon>Lacipirellulaceae</taxon>
        <taxon>Pseudobythopirellula</taxon>
    </lineage>
</organism>
<dbReference type="SUPFAM" id="SSF51735">
    <property type="entry name" value="NAD(P)-binding Rossmann-fold domains"/>
    <property type="match status" value="2"/>
</dbReference>
<dbReference type="InterPro" id="IPR057326">
    <property type="entry name" value="KR_dom"/>
</dbReference>
<protein>
    <submittedName>
        <fullName evidence="4">Polyketide synthase PksM</fullName>
    </submittedName>
</protein>
<evidence type="ECO:0000313" key="4">
    <source>
        <dbReference type="EMBL" id="TWT87749.1"/>
    </source>
</evidence>
<dbReference type="GO" id="GO:0071770">
    <property type="term" value="P:DIM/DIP cell wall layer assembly"/>
    <property type="evidence" value="ECO:0007669"/>
    <property type="project" value="TreeGrafter"/>
</dbReference>
<sequence>MGDAEGVTGPLADGLSACGYRTCVLVPGEQNRWLGDARAEFALGDESVLEELRPMLCGRENDAVGGVISLLGLTDLGRHAELPTADQVRRLSDGVFLLFKALHEDLVGVCEEGTPRLINVTAMGGRFGLEGSAAEFNGAGMPIAASPLVGFFKGYRGELPDCALTCFDTSAELSHEELVDTLVDEFESDSGGVEIGLAPGRRWRVVTEERPVDTALAGPVAERGDVWLITGGADGVTALVARPLAELGCKLVICGRSPLVDESPDTAALDPGALRGHLITAARDAGEKPVPAEIEKRVQRLLKNRRIAENLALFRSLGGEAEYVSCDVRDDAAFGAAIDGIYERYGRLDGVAHGAGVIYDRLVEGKTPEMFRAVTETKIASALTLARKVRPAGLKRMAFFSSTSARFGNAGQTDYCAGNEFLNKLACRLDAEWPGRIVATGWGPWDYGMLSGELRKAYIDRGIGLLPPELGIRMFAEEMAAPDDGPSEVILSLTLDRIGEVSRGIKTPAGGRPSGL</sequence>
<dbReference type="SMART" id="SM00822">
    <property type="entry name" value="PKS_KR"/>
    <property type="match status" value="1"/>
</dbReference>
<evidence type="ECO:0000256" key="2">
    <source>
        <dbReference type="ARBA" id="ARBA00022553"/>
    </source>
</evidence>
<evidence type="ECO:0000313" key="5">
    <source>
        <dbReference type="Proteomes" id="UP000315440"/>
    </source>
</evidence>
<keyword evidence="2" id="KW-0597">Phosphoprotein</keyword>
<dbReference type="Gene3D" id="3.40.50.720">
    <property type="entry name" value="NAD(P)-binding Rossmann-like Domain"/>
    <property type="match status" value="1"/>
</dbReference>
<evidence type="ECO:0000256" key="1">
    <source>
        <dbReference type="ARBA" id="ARBA00022450"/>
    </source>
</evidence>
<comment type="caution">
    <text evidence="4">The sequence shown here is derived from an EMBL/GenBank/DDBJ whole genome shotgun (WGS) entry which is preliminary data.</text>
</comment>
<dbReference type="InterPro" id="IPR050091">
    <property type="entry name" value="PKS_NRPS_Biosynth_Enz"/>
</dbReference>
<evidence type="ECO:0000259" key="3">
    <source>
        <dbReference type="SMART" id="SM00822"/>
    </source>
</evidence>
<dbReference type="GO" id="GO:0004312">
    <property type="term" value="F:fatty acid synthase activity"/>
    <property type="evidence" value="ECO:0007669"/>
    <property type="project" value="TreeGrafter"/>
</dbReference>
<dbReference type="EMBL" id="SJPQ01000003">
    <property type="protein sequence ID" value="TWT87749.1"/>
    <property type="molecule type" value="Genomic_DNA"/>
</dbReference>
<feature type="domain" description="Ketoreductase" evidence="3">
    <location>
        <begin position="225"/>
        <end position="447"/>
    </location>
</feature>
<reference evidence="4 5" key="1">
    <citation type="submission" date="2019-02" db="EMBL/GenBank/DDBJ databases">
        <title>Deep-cultivation of Planctomycetes and their phenomic and genomic characterization uncovers novel biology.</title>
        <authorList>
            <person name="Wiegand S."/>
            <person name="Jogler M."/>
            <person name="Boedeker C."/>
            <person name="Pinto D."/>
            <person name="Vollmers J."/>
            <person name="Rivas-Marin E."/>
            <person name="Kohn T."/>
            <person name="Peeters S.H."/>
            <person name="Heuer A."/>
            <person name="Rast P."/>
            <person name="Oberbeckmann S."/>
            <person name="Bunk B."/>
            <person name="Jeske O."/>
            <person name="Meyerdierks A."/>
            <person name="Storesund J.E."/>
            <person name="Kallscheuer N."/>
            <person name="Luecker S."/>
            <person name="Lage O.M."/>
            <person name="Pohl T."/>
            <person name="Merkel B.J."/>
            <person name="Hornburger P."/>
            <person name="Mueller R.-W."/>
            <person name="Bruemmer F."/>
            <person name="Labrenz M."/>
            <person name="Spormann A.M."/>
            <person name="Op Den Camp H."/>
            <person name="Overmann J."/>
            <person name="Amann R."/>
            <person name="Jetten M.S.M."/>
            <person name="Mascher T."/>
            <person name="Medema M.H."/>
            <person name="Devos D.P."/>
            <person name="Kaster A.-K."/>
            <person name="Ovreas L."/>
            <person name="Rohde M."/>
            <person name="Galperin M.Y."/>
            <person name="Jogler C."/>
        </authorList>
    </citation>
    <scope>NUCLEOTIDE SEQUENCE [LARGE SCALE GENOMIC DNA]</scope>
    <source>
        <strain evidence="4 5">Mal64</strain>
    </source>
</reference>
<keyword evidence="1" id="KW-0596">Phosphopantetheine</keyword>
<dbReference type="InterPro" id="IPR013968">
    <property type="entry name" value="PKS_KR"/>
</dbReference>
<dbReference type="Pfam" id="PF08659">
    <property type="entry name" value="KR"/>
    <property type="match status" value="1"/>
</dbReference>
<dbReference type="GO" id="GO:0006633">
    <property type="term" value="P:fatty acid biosynthetic process"/>
    <property type="evidence" value="ECO:0007669"/>
    <property type="project" value="TreeGrafter"/>
</dbReference>
<gene>
    <name evidence="4" type="primary">pksM</name>
    <name evidence="4" type="ORF">Mal64_32920</name>
</gene>